<evidence type="ECO:0000256" key="4">
    <source>
        <dbReference type="ARBA" id="ARBA00022801"/>
    </source>
</evidence>
<evidence type="ECO:0000256" key="6">
    <source>
        <dbReference type="ARBA" id="ARBA00023125"/>
    </source>
</evidence>
<dbReference type="EC" id="3.4.-.-" evidence="8"/>
<evidence type="ECO:0000256" key="5">
    <source>
        <dbReference type="ARBA" id="ARBA00023124"/>
    </source>
</evidence>
<comment type="caution">
    <text evidence="9">The sequence shown here is derived from an EMBL/GenBank/DDBJ whole genome shotgun (WGS) entry which is preliminary data.</text>
</comment>
<organism evidence="9 10">
    <name type="scientific">Aurantiacibacter flavus</name>
    <dbReference type="NCBI Taxonomy" id="3145232"/>
    <lineage>
        <taxon>Bacteria</taxon>
        <taxon>Pseudomonadati</taxon>
        <taxon>Pseudomonadota</taxon>
        <taxon>Alphaproteobacteria</taxon>
        <taxon>Sphingomonadales</taxon>
        <taxon>Erythrobacteraceae</taxon>
        <taxon>Aurantiacibacter</taxon>
    </lineage>
</organism>
<keyword evidence="6" id="KW-0238">DNA-binding</keyword>
<keyword evidence="5" id="KW-0190">Covalent protein-DNA linkage</keyword>
<evidence type="ECO:0000256" key="8">
    <source>
        <dbReference type="RuleBase" id="RU364100"/>
    </source>
</evidence>
<dbReference type="PANTHER" id="PTHR13604">
    <property type="entry name" value="DC12-RELATED"/>
    <property type="match status" value="1"/>
</dbReference>
<keyword evidence="7" id="KW-0456">Lyase</keyword>
<evidence type="ECO:0000256" key="7">
    <source>
        <dbReference type="ARBA" id="ARBA00023239"/>
    </source>
</evidence>
<comment type="similarity">
    <text evidence="1 8">Belongs to the SOS response-associated peptidase family.</text>
</comment>
<evidence type="ECO:0000313" key="10">
    <source>
        <dbReference type="Proteomes" id="UP001484535"/>
    </source>
</evidence>
<reference evidence="9 10" key="1">
    <citation type="submission" date="2024-05" db="EMBL/GenBank/DDBJ databases">
        <authorList>
            <person name="Park S."/>
        </authorList>
    </citation>
    <scope>NUCLEOTIDE SEQUENCE [LARGE SCALE GENOMIC DNA]</scope>
    <source>
        <strain evidence="9 10">DGU5</strain>
    </source>
</reference>
<dbReference type="Pfam" id="PF02586">
    <property type="entry name" value="SRAP"/>
    <property type="match status" value="1"/>
</dbReference>
<name>A0ABV0D355_9SPHN</name>
<evidence type="ECO:0000256" key="1">
    <source>
        <dbReference type="ARBA" id="ARBA00008136"/>
    </source>
</evidence>
<evidence type="ECO:0000256" key="3">
    <source>
        <dbReference type="ARBA" id="ARBA00022763"/>
    </source>
</evidence>
<keyword evidence="10" id="KW-1185">Reference proteome</keyword>
<gene>
    <name evidence="9" type="ORF">ABDJ38_16650</name>
</gene>
<dbReference type="SUPFAM" id="SSF143081">
    <property type="entry name" value="BB1717-like"/>
    <property type="match status" value="1"/>
</dbReference>
<dbReference type="InterPro" id="IPR003738">
    <property type="entry name" value="SRAP"/>
</dbReference>
<evidence type="ECO:0000313" key="9">
    <source>
        <dbReference type="EMBL" id="MEN7538801.1"/>
    </source>
</evidence>
<evidence type="ECO:0000256" key="2">
    <source>
        <dbReference type="ARBA" id="ARBA00022670"/>
    </source>
</evidence>
<keyword evidence="4 8" id="KW-0378">Hydrolase</keyword>
<proteinExistence type="inferred from homology"/>
<dbReference type="EMBL" id="JBDLBR010000011">
    <property type="protein sequence ID" value="MEN7538801.1"/>
    <property type="molecule type" value="Genomic_DNA"/>
</dbReference>
<keyword evidence="3" id="KW-0227">DNA damage</keyword>
<dbReference type="PANTHER" id="PTHR13604:SF0">
    <property type="entry name" value="ABASIC SITE PROCESSING PROTEIN HMCES"/>
    <property type="match status" value="1"/>
</dbReference>
<dbReference type="Proteomes" id="UP001484535">
    <property type="component" value="Unassembled WGS sequence"/>
</dbReference>
<sequence>MCNLYRMTKGTDEVARLFGAISVQAGNAAEEVYPGYPGLVFARDELRSMAWGFPLAVKGAKGQWLKPRPVNNARADKLDSYMWRYSFAERRCLIPVSAFAEAEGPKGAKTRTWFSVPDQPVFAIAGIWRDTDEWGPAYSMVMTEACIHVADVHDRMPVVLRRNEWSDWLEGPAKTAREFCRPYPDRMAIDRTDEPWVKSKDA</sequence>
<dbReference type="RefSeq" id="WP_346786265.1">
    <property type="nucleotide sequence ID" value="NZ_JBDLBR010000011.1"/>
</dbReference>
<dbReference type="InterPro" id="IPR036590">
    <property type="entry name" value="SRAP-like"/>
</dbReference>
<protein>
    <recommendedName>
        <fullName evidence="8">Abasic site processing protein</fullName>
        <ecNumber evidence="8">3.4.-.-</ecNumber>
    </recommendedName>
</protein>
<accession>A0ABV0D355</accession>
<dbReference type="Gene3D" id="3.90.1680.10">
    <property type="entry name" value="SOS response associated peptidase-like"/>
    <property type="match status" value="1"/>
</dbReference>
<keyword evidence="2 8" id="KW-0645">Protease</keyword>